<evidence type="ECO:0000259" key="1">
    <source>
        <dbReference type="Pfam" id="PF13840"/>
    </source>
</evidence>
<dbReference type="Pfam" id="PF21631">
    <property type="entry name" value="A9CJY8-like_N"/>
    <property type="match status" value="1"/>
</dbReference>
<dbReference type="InterPro" id="IPR045865">
    <property type="entry name" value="ACT-like_dom_sf"/>
</dbReference>
<proteinExistence type="predicted"/>
<comment type="caution">
    <text evidence="3">The sequence shown here is derived from an EMBL/GenBank/DDBJ whole genome shotgun (WGS) entry which is preliminary data.</text>
</comment>
<gene>
    <name evidence="3" type="ORF">KSF_051760</name>
</gene>
<dbReference type="InterPro" id="IPR049447">
    <property type="entry name" value="A9CJY8-like_N"/>
</dbReference>
<dbReference type="EMBL" id="BNJK01000001">
    <property type="protein sequence ID" value="GHO95128.1"/>
    <property type="molecule type" value="Genomic_DNA"/>
</dbReference>
<feature type="domain" description="CASTOR ACT" evidence="1">
    <location>
        <begin position="58"/>
        <end position="118"/>
    </location>
</feature>
<dbReference type="PANTHER" id="PTHR31131:SF6">
    <property type="entry name" value="CASTOR ACT DOMAIN-CONTAINING PROTEIN"/>
    <property type="match status" value="1"/>
</dbReference>
<evidence type="ECO:0000313" key="3">
    <source>
        <dbReference type="EMBL" id="GHO95128.1"/>
    </source>
</evidence>
<organism evidence="3 4">
    <name type="scientific">Reticulibacter mediterranei</name>
    <dbReference type="NCBI Taxonomy" id="2778369"/>
    <lineage>
        <taxon>Bacteria</taxon>
        <taxon>Bacillati</taxon>
        <taxon>Chloroflexota</taxon>
        <taxon>Ktedonobacteria</taxon>
        <taxon>Ktedonobacterales</taxon>
        <taxon>Reticulibacteraceae</taxon>
        <taxon>Reticulibacter</taxon>
    </lineage>
</organism>
<reference evidence="3" key="1">
    <citation type="submission" date="2020-10" db="EMBL/GenBank/DDBJ databases">
        <title>Taxonomic study of unclassified bacteria belonging to the class Ktedonobacteria.</title>
        <authorList>
            <person name="Yabe S."/>
            <person name="Wang C.M."/>
            <person name="Zheng Y."/>
            <person name="Sakai Y."/>
            <person name="Cavaletti L."/>
            <person name="Monciardini P."/>
            <person name="Donadio S."/>
        </authorList>
    </citation>
    <scope>NUCLEOTIDE SEQUENCE</scope>
    <source>
        <strain evidence="3">ID150040</strain>
    </source>
</reference>
<name>A0A8J3IMJ9_9CHLR</name>
<dbReference type="PIRSF" id="PIRSF008459">
    <property type="entry name" value="UCP008459"/>
    <property type="match status" value="1"/>
</dbReference>
<dbReference type="Proteomes" id="UP000597444">
    <property type="component" value="Unassembled WGS sequence"/>
</dbReference>
<sequence>MPNLTLTLLPQLYAVCKLHPDKYIPSWALVGDFVSLTHTDEELSVVCPQENVPLEAKAERGWHCLKVIGEFDFSLAGIHASLAVPLAEANISILGIATYSTDYILIKEAYLQDALNVLLQAGHTIQR</sequence>
<dbReference type="RefSeq" id="WP_220205827.1">
    <property type="nucleotide sequence ID" value="NZ_BNJK01000001.1"/>
</dbReference>
<dbReference type="SUPFAM" id="SSF55021">
    <property type="entry name" value="ACT-like"/>
    <property type="match status" value="2"/>
</dbReference>
<dbReference type="Pfam" id="PF13840">
    <property type="entry name" value="ACT_7"/>
    <property type="match status" value="1"/>
</dbReference>
<feature type="domain" description="A9CJY8-like N-terminal" evidence="2">
    <location>
        <begin position="13"/>
        <end position="53"/>
    </location>
</feature>
<dbReference type="PANTHER" id="PTHR31131">
    <property type="entry name" value="CHROMOSOME 1, WHOLE GENOME SHOTGUN SEQUENCE"/>
    <property type="match status" value="1"/>
</dbReference>
<evidence type="ECO:0000259" key="2">
    <source>
        <dbReference type="Pfam" id="PF21631"/>
    </source>
</evidence>
<dbReference type="AlphaFoldDB" id="A0A8J3IMJ9"/>
<dbReference type="InterPro" id="IPR027795">
    <property type="entry name" value="CASTOR_ACT_dom"/>
</dbReference>
<accession>A0A8J3IMJ9</accession>
<dbReference type="Gene3D" id="3.30.2130.10">
    <property type="entry name" value="VC0802-like"/>
    <property type="match status" value="1"/>
</dbReference>
<protein>
    <submittedName>
        <fullName evidence="3">Amino acid-binding protein</fullName>
    </submittedName>
</protein>
<evidence type="ECO:0000313" key="4">
    <source>
        <dbReference type="Proteomes" id="UP000597444"/>
    </source>
</evidence>
<dbReference type="InterPro" id="IPR051719">
    <property type="entry name" value="CASTOR_mTORC1"/>
</dbReference>
<keyword evidence="4" id="KW-1185">Reference proteome</keyword>
<dbReference type="InterPro" id="IPR016540">
    <property type="entry name" value="UCP008459"/>
</dbReference>